<name>A0A438MTH4_EXOME</name>
<protein>
    <recommendedName>
        <fullName evidence="3">AB hydrolase-1 domain-containing protein</fullName>
    </recommendedName>
</protein>
<dbReference type="InterPro" id="IPR000073">
    <property type="entry name" value="AB_hydrolase_1"/>
</dbReference>
<dbReference type="Pfam" id="PF00561">
    <property type="entry name" value="Abhydrolase_1"/>
    <property type="match status" value="1"/>
</dbReference>
<dbReference type="Gene3D" id="3.40.50.1820">
    <property type="entry name" value="alpha/beta hydrolase"/>
    <property type="match status" value="1"/>
</dbReference>
<dbReference type="PANTHER" id="PTHR43329">
    <property type="entry name" value="EPOXIDE HYDROLASE"/>
    <property type="match status" value="1"/>
</dbReference>
<feature type="domain" description="AB hydrolase-1" evidence="3">
    <location>
        <begin position="32"/>
        <end position="146"/>
    </location>
</feature>
<dbReference type="InterPro" id="IPR029058">
    <property type="entry name" value="AB_hydrolase_fold"/>
</dbReference>
<evidence type="ECO:0000256" key="1">
    <source>
        <dbReference type="ARBA" id="ARBA00022801"/>
    </source>
</evidence>
<sequence>MDKLRKKTLKTKRGYTYTYYTTPGGESSTSTPALFFVHGFPDSAHLWKNVIANLSDLPNKIVAPDVLGYVGTDKPTDISEYNHKGQANDLADIIAAENIESTIIIGHDWGSVIVQRTYLHHPDLFSAMILLNVHYMPPTHQKFDLDSVNDLTTKAYGYPVYAYWELFGAEDGAQIINANLEKMYEVLHGDAPDWMLKMFCVKGGMKHYLLDNERVPLMEYAQRPEWKDAFMKQFEKDGFDAPLKMYKAAIGNYHAEGDQELLRQSLVIQKPVLFIGCTGDVVCRIDYGDAPKKAGLLPDLEEVIIEAGHWVPMHKPEEVADHIKNFVQKRFPSGAKISSIEQN</sequence>
<accession>A0A438MTH4</accession>
<dbReference type="OrthoDB" id="284184at2759"/>
<gene>
    <name evidence="4" type="ORF">B0A52_09061</name>
</gene>
<dbReference type="GO" id="GO:0016787">
    <property type="term" value="F:hydrolase activity"/>
    <property type="evidence" value="ECO:0007669"/>
    <property type="project" value="UniProtKB-KW"/>
</dbReference>
<dbReference type="InterPro" id="IPR000639">
    <property type="entry name" value="Epox_hydrolase-like"/>
</dbReference>
<organism evidence="4 5">
    <name type="scientific">Exophiala mesophila</name>
    <name type="common">Black yeast-like fungus</name>
    <dbReference type="NCBI Taxonomy" id="212818"/>
    <lineage>
        <taxon>Eukaryota</taxon>
        <taxon>Fungi</taxon>
        <taxon>Dikarya</taxon>
        <taxon>Ascomycota</taxon>
        <taxon>Pezizomycotina</taxon>
        <taxon>Eurotiomycetes</taxon>
        <taxon>Chaetothyriomycetidae</taxon>
        <taxon>Chaetothyriales</taxon>
        <taxon>Herpotrichiellaceae</taxon>
        <taxon>Exophiala</taxon>
    </lineage>
</organism>
<evidence type="ECO:0000313" key="5">
    <source>
        <dbReference type="Proteomes" id="UP000288859"/>
    </source>
</evidence>
<proteinExistence type="inferred from homology"/>
<dbReference type="SUPFAM" id="SSF53474">
    <property type="entry name" value="alpha/beta-Hydrolases"/>
    <property type="match status" value="1"/>
</dbReference>
<comment type="similarity">
    <text evidence="2">Belongs to the AB hydrolase superfamily. Epoxide hydrolase family.</text>
</comment>
<keyword evidence="1" id="KW-0378">Hydrolase</keyword>
<dbReference type="PRINTS" id="PR00412">
    <property type="entry name" value="EPOXHYDRLASE"/>
</dbReference>
<dbReference type="AlphaFoldDB" id="A0A438MTH4"/>
<dbReference type="Proteomes" id="UP000288859">
    <property type="component" value="Unassembled WGS sequence"/>
</dbReference>
<evidence type="ECO:0000313" key="4">
    <source>
        <dbReference type="EMBL" id="RVX66937.1"/>
    </source>
</evidence>
<reference evidence="4 5" key="1">
    <citation type="submission" date="2017-03" db="EMBL/GenBank/DDBJ databases">
        <title>Genomes of endolithic fungi from Antarctica.</title>
        <authorList>
            <person name="Coleine C."/>
            <person name="Masonjones S."/>
            <person name="Stajich J.E."/>
        </authorList>
    </citation>
    <scope>NUCLEOTIDE SEQUENCE [LARGE SCALE GENOMIC DNA]</scope>
    <source>
        <strain evidence="4 5">CCFEE 6314</strain>
    </source>
</reference>
<evidence type="ECO:0000259" key="3">
    <source>
        <dbReference type="Pfam" id="PF00561"/>
    </source>
</evidence>
<dbReference type="EMBL" id="NAJM01000054">
    <property type="protein sequence ID" value="RVX66937.1"/>
    <property type="molecule type" value="Genomic_DNA"/>
</dbReference>
<dbReference type="VEuPathDB" id="FungiDB:PV10_07858"/>
<evidence type="ECO:0000256" key="2">
    <source>
        <dbReference type="ARBA" id="ARBA00038334"/>
    </source>
</evidence>
<comment type="caution">
    <text evidence="4">The sequence shown here is derived from an EMBL/GenBank/DDBJ whole genome shotgun (WGS) entry which is preliminary data.</text>
</comment>